<organism evidence="8 9">
    <name type="scientific">Paenibacillus tianmuensis</name>
    <dbReference type="NCBI Taxonomy" id="624147"/>
    <lineage>
        <taxon>Bacteria</taxon>
        <taxon>Bacillati</taxon>
        <taxon>Bacillota</taxon>
        <taxon>Bacilli</taxon>
        <taxon>Bacillales</taxon>
        <taxon>Paenibacillaceae</taxon>
        <taxon>Paenibacillus</taxon>
    </lineage>
</organism>
<evidence type="ECO:0000256" key="7">
    <source>
        <dbReference type="SAM" id="SignalP"/>
    </source>
</evidence>
<feature type="chain" id="PRO_5011711931" evidence="7">
    <location>
        <begin position="31"/>
        <end position="511"/>
    </location>
</feature>
<evidence type="ECO:0000256" key="3">
    <source>
        <dbReference type="ARBA" id="ARBA00022692"/>
    </source>
</evidence>
<dbReference type="RefSeq" id="WP_167670368.1">
    <property type="nucleotide sequence ID" value="NZ_FMTT01000083.1"/>
</dbReference>
<dbReference type="EMBL" id="FMTT01000083">
    <property type="protein sequence ID" value="SCW86815.1"/>
    <property type="molecule type" value="Genomic_DNA"/>
</dbReference>
<feature type="transmembrane region" description="Helical" evidence="6">
    <location>
        <begin position="397"/>
        <end position="418"/>
    </location>
</feature>
<name>A0A1G4U1L4_9BACL</name>
<evidence type="ECO:0000256" key="1">
    <source>
        <dbReference type="ARBA" id="ARBA00004141"/>
    </source>
</evidence>
<dbReference type="PANTHER" id="PTHR31632">
    <property type="entry name" value="IRON TRANSPORTER FTH1"/>
    <property type="match status" value="1"/>
</dbReference>
<feature type="transmembrane region" description="Helical" evidence="6">
    <location>
        <begin position="430"/>
        <end position="450"/>
    </location>
</feature>
<dbReference type="STRING" id="624147.SAMN04487970_10835"/>
<evidence type="ECO:0000256" key="6">
    <source>
        <dbReference type="SAM" id="Phobius"/>
    </source>
</evidence>
<gene>
    <name evidence="8" type="ORF">SAMN04487970_10835</name>
</gene>
<evidence type="ECO:0000256" key="2">
    <source>
        <dbReference type="ARBA" id="ARBA00008333"/>
    </source>
</evidence>
<feature type="transmembrane region" description="Helical" evidence="6">
    <location>
        <begin position="359"/>
        <end position="377"/>
    </location>
</feature>
<evidence type="ECO:0000313" key="8">
    <source>
        <dbReference type="EMBL" id="SCW86815.1"/>
    </source>
</evidence>
<feature type="transmembrane region" description="Helical" evidence="6">
    <location>
        <begin position="256"/>
        <end position="276"/>
    </location>
</feature>
<accession>A0A1G4U1L4</accession>
<keyword evidence="3 6" id="KW-0812">Transmembrane</keyword>
<comment type="subcellular location">
    <subcellularLocation>
        <location evidence="1">Membrane</location>
        <topology evidence="1">Multi-pass membrane protein</topology>
    </subcellularLocation>
</comment>
<dbReference type="AlphaFoldDB" id="A0A1G4U1L4"/>
<feature type="signal peptide" evidence="7">
    <location>
        <begin position="1"/>
        <end position="30"/>
    </location>
</feature>
<comment type="similarity">
    <text evidence="2">Belongs to the oxidase-dependent Fe transporter (OFeT) (TC 9.A.10.1) family.</text>
</comment>
<feature type="transmembrane region" description="Helical" evidence="6">
    <location>
        <begin position="475"/>
        <end position="500"/>
    </location>
</feature>
<evidence type="ECO:0000256" key="4">
    <source>
        <dbReference type="ARBA" id="ARBA00022989"/>
    </source>
</evidence>
<dbReference type="GO" id="GO:0015093">
    <property type="term" value="F:ferrous iron transmembrane transporter activity"/>
    <property type="evidence" value="ECO:0007669"/>
    <property type="project" value="TreeGrafter"/>
</dbReference>
<keyword evidence="9" id="KW-1185">Reference proteome</keyword>
<dbReference type="Pfam" id="PF03239">
    <property type="entry name" value="FTR1"/>
    <property type="match status" value="1"/>
</dbReference>
<keyword evidence="4 6" id="KW-1133">Transmembrane helix</keyword>
<evidence type="ECO:0000313" key="9">
    <source>
        <dbReference type="Proteomes" id="UP000198601"/>
    </source>
</evidence>
<evidence type="ECO:0000256" key="5">
    <source>
        <dbReference type="ARBA" id="ARBA00023136"/>
    </source>
</evidence>
<dbReference type="InterPro" id="IPR004923">
    <property type="entry name" value="FTR1/Fip1/EfeU"/>
</dbReference>
<proteinExistence type="inferred from homology"/>
<keyword evidence="5 6" id="KW-0472">Membrane</keyword>
<dbReference type="Proteomes" id="UP000198601">
    <property type="component" value="Unassembled WGS sequence"/>
</dbReference>
<reference evidence="9" key="1">
    <citation type="submission" date="2016-10" db="EMBL/GenBank/DDBJ databases">
        <authorList>
            <person name="Varghese N."/>
            <person name="Submissions S."/>
        </authorList>
    </citation>
    <scope>NUCLEOTIDE SEQUENCE [LARGE SCALE GENOMIC DNA]</scope>
    <source>
        <strain evidence="9">CGMCC 1.8946</strain>
    </source>
</reference>
<dbReference type="PANTHER" id="PTHR31632:SF2">
    <property type="entry name" value="PLASMA MEMBRANE IRON PERMEASE"/>
    <property type="match status" value="1"/>
</dbReference>
<keyword evidence="7" id="KW-0732">Signal</keyword>
<protein>
    <submittedName>
        <fullName evidence="8">High-affinity iron transporter</fullName>
    </submittedName>
</protein>
<feature type="transmembrane region" description="Helical" evidence="6">
    <location>
        <begin position="288"/>
        <end position="309"/>
    </location>
</feature>
<feature type="transmembrane region" description="Helical" evidence="6">
    <location>
        <begin position="321"/>
        <end position="339"/>
    </location>
</feature>
<dbReference type="GO" id="GO:0033573">
    <property type="term" value="C:high-affinity iron permease complex"/>
    <property type="evidence" value="ECO:0007669"/>
    <property type="project" value="InterPro"/>
</dbReference>
<sequence>MILTIKRAIASTLFILLTLIPAFFTQQVWAQEYDAFKEKVVQTARFINTIPVEYSLGVDKTGEVVNWGEYKEAKIYVGRAKAEFNSLSTSLSEIDKKATNKVKEGLDDLTQKINDRGDPKHIASLSAELSAVLLDIVGLSQSKGEDTESTIEELNTSLDRVYVLYQQGDIEPALTEALNSYALFGPLESKIAAKNQKLLIQSEQKFARLRELIAAKASPTDLQSEIVSLKRNLQRVKELLTVPASPISLFFDSLTIILREGLEAILVIGALTSFLIKSGHRNKLKSIYWGAGGAIAASLITAVLLQTVLTVSGASREVMEGVTMIVAAAVLIWVSYWLIGKAKASRWKQFVEGRMKTSIATGSLFALGMTAFLAVYREGFETILFYQAIYAMSGSNSAVVVGGLVAGLFILGAVYYSFNRYAVKIPLKPYFLGTSILLNVMAFRFLGYGIRELQFVGSLNSTEIHWMPEMNLLGIYPTVEAIAAQSGLLIILFLGLVISVRNKYQGEGKNV</sequence>